<evidence type="ECO:0000313" key="8">
    <source>
        <dbReference type="EMBL" id="KAK1405721.1"/>
    </source>
</evidence>
<dbReference type="GO" id="GO:0003677">
    <property type="term" value="F:DNA binding"/>
    <property type="evidence" value="ECO:0007669"/>
    <property type="project" value="UniProtKB-KW"/>
</dbReference>
<reference evidence="8" key="2">
    <citation type="submission" date="2023-05" db="EMBL/GenBank/DDBJ databases">
        <authorList>
            <person name="Schelkunov M.I."/>
        </authorList>
    </citation>
    <scope>NUCLEOTIDE SEQUENCE</scope>
    <source>
        <strain evidence="8">Hsosn_3</strain>
        <tissue evidence="8">Leaf</tissue>
    </source>
</reference>
<evidence type="ECO:0000256" key="5">
    <source>
        <dbReference type="ARBA" id="ARBA00023242"/>
    </source>
</evidence>
<comment type="caution">
    <text evidence="8">The sequence shown here is derived from an EMBL/GenBank/DDBJ whole genome shotgun (WGS) entry which is preliminary data.</text>
</comment>
<dbReference type="Proteomes" id="UP001237642">
    <property type="component" value="Unassembled WGS sequence"/>
</dbReference>
<dbReference type="InterPro" id="IPR003340">
    <property type="entry name" value="B3_DNA-bd"/>
</dbReference>
<proteinExistence type="predicted"/>
<dbReference type="PROSITE" id="PS50863">
    <property type="entry name" value="B3"/>
    <property type="match status" value="3"/>
</dbReference>
<dbReference type="Pfam" id="PF02362">
    <property type="entry name" value="B3"/>
    <property type="match status" value="3"/>
</dbReference>
<dbReference type="CDD" id="cd10017">
    <property type="entry name" value="B3_DNA"/>
    <property type="match status" value="3"/>
</dbReference>
<keyword evidence="3" id="KW-0238">DNA-binding</keyword>
<dbReference type="SMART" id="SM01019">
    <property type="entry name" value="B3"/>
    <property type="match status" value="3"/>
</dbReference>
<reference evidence="8" key="1">
    <citation type="submission" date="2023-02" db="EMBL/GenBank/DDBJ databases">
        <title>Genome of toxic invasive species Heracleum sosnowskyi carries increased number of genes despite the absence of recent whole-genome duplications.</title>
        <authorList>
            <person name="Schelkunov M."/>
            <person name="Shtratnikova V."/>
            <person name="Makarenko M."/>
            <person name="Klepikova A."/>
            <person name="Omelchenko D."/>
            <person name="Novikova G."/>
            <person name="Obukhova E."/>
            <person name="Bogdanov V."/>
            <person name="Penin A."/>
            <person name="Logacheva M."/>
        </authorList>
    </citation>
    <scope>NUCLEOTIDE SEQUENCE</scope>
    <source>
        <strain evidence="8">Hsosn_3</strain>
        <tissue evidence="8">Leaf</tissue>
    </source>
</reference>
<protein>
    <submittedName>
        <fullName evidence="8">AP2/B3-like transcriptional factor family protein</fullName>
    </submittedName>
</protein>
<name>A0AAD8NF14_9APIA</name>
<keyword evidence="5" id="KW-0539">Nucleus</keyword>
<feature type="domain" description="TF-B3" evidence="7">
    <location>
        <begin position="414"/>
        <end position="510"/>
    </location>
</feature>
<gene>
    <name evidence="8" type="ORF">POM88_005326</name>
</gene>
<dbReference type="PANTHER" id="PTHR31391:SF106">
    <property type="entry name" value="B3 DOMAIN-CONTAINING PROTEIN OS01G0723500"/>
    <property type="match status" value="1"/>
</dbReference>
<feature type="domain" description="TF-B3" evidence="7">
    <location>
        <begin position="214"/>
        <end position="310"/>
    </location>
</feature>
<evidence type="ECO:0000256" key="2">
    <source>
        <dbReference type="ARBA" id="ARBA00023015"/>
    </source>
</evidence>
<dbReference type="InterPro" id="IPR044837">
    <property type="entry name" value="REM16-like"/>
</dbReference>
<keyword evidence="2" id="KW-0805">Transcription regulation</keyword>
<keyword evidence="4" id="KW-0804">Transcription</keyword>
<dbReference type="SUPFAM" id="SSF101936">
    <property type="entry name" value="DNA-binding pseudobarrel domain"/>
    <property type="match status" value="3"/>
</dbReference>
<organism evidence="8 9">
    <name type="scientific">Heracleum sosnowskyi</name>
    <dbReference type="NCBI Taxonomy" id="360622"/>
    <lineage>
        <taxon>Eukaryota</taxon>
        <taxon>Viridiplantae</taxon>
        <taxon>Streptophyta</taxon>
        <taxon>Embryophyta</taxon>
        <taxon>Tracheophyta</taxon>
        <taxon>Spermatophyta</taxon>
        <taxon>Magnoliopsida</taxon>
        <taxon>eudicotyledons</taxon>
        <taxon>Gunneridae</taxon>
        <taxon>Pentapetalae</taxon>
        <taxon>asterids</taxon>
        <taxon>campanulids</taxon>
        <taxon>Apiales</taxon>
        <taxon>Apiaceae</taxon>
        <taxon>Apioideae</taxon>
        <taxon>apioid superclade</taxon>
        <taxon>Tordylieae</taxon>
        <taxon>Tordyliinae</taxon>
        <taxon>Heracleum</taxon>
    </lineage>
</organism>
<accession>A0AAD8NF14</accession>
<dbReference type="GO" id="GO:0005634">
    <property type="term" value="C:nucleus"/>
    <property type="evidence" value="ECO:0007669"/>
    <property type="project" value="UniProtKB-SubCell"/>
</dbReference>
<dbReference type="EMBL" id="JAUIZM010000001">
    <property type="protein sequence ID" value="KAK1405721.1"/>
    <property type="molecule type" value="Genomic_DNA"/>
</dbReference>
<dbReference type="InterPro" id="IPR015300">
    <property type="entry name" value="DNA-bd_pseudobarrel_sf"/>
</dbReference>
<comment type="subcellular location">
    <subcellularLocation>
        <location evidence="1">Nucleus</location>
    </subcellularLocation>
</comment>
<evidence type="ECO:0000256" key="4">
    <source>
        <dbReference type="ARBA" id="ARBA00023163"/>
    </source>
</evidence>
<evidence type="ECO:0000259" key="7">
    <source>
        <dbReference type="PROSITE" id="PS50863"/>
    </source>
</evidence>
<keyword evidence="9" id="KW-1185">Reference proteome</keyword>
<evidence type="ECO:0000313" key="9">
    <source>
        <dbReference type="Proteomes" id="UP001237642"/>
    </source>
</evidence>
<evidence type="ECO:0000256" key="1">
    <source>
        <dbReference type="ARBA" id="ARBA00004123"/>
    </source>
</evidence>
<dbReference type="Gene3D" id="2.40.330.10">
    <property type="entry name" value="DNA-binding pseudobarrel domain"/>
    <property type="match status" value="3"/>
</dbReference>
<sequence length="539" mass="60200">MGSTKMSYFLVKFNPLSCSHMLKVPHKFVENMEGYTCGTVSLEGPSGDIWHASLMKHADDLCIYEGWQSFVRDHFLEDGDSLLFGYEGDLQFVVQVFDQSSCEKEAASTAQCSQDQSKRNNLKAKKRETLDNIVGYARKKIRSSQVPLGNVVSMGMTSETSRLSTLAEYVSGPSKNPMTVAGPSGKSSDLNHGLLSASEADKIAQAFTSLYPTFTKVMKRFNVSGSYTLNIPYQFSMAHLPKCKVKLILRNENGESWVINSIPNTRVQTSHTFCGGWLSFVRDNIINMGDICIFELVQNCEFLVRILRVQTEGIDHHIDKSVCKAVNNACAASTQKISGYATHMSEISKGNSCKSHVKPISKAEKSSCNKKQGSNRRKNKQNQQGPQIRSFMSMKSAPEEKIAAESFLSSLPHFVRIMKKFNISGSFTMKVPCKFSQEHLPSCRTEIVLRNVKGDCWTVNSVPTMKVQTLHTFCGGWMAFVRDNDIQMGDICIFELIGKCEMRVHVSSYGRKDQEYQSGRVASNEVALMVNSRPLLQDT</sequence>
<dbReference type="AlphaFoldDB" id="A0AAD8NF14"/>
<dbReference type="PANTHER" id="PTHR31391">
    <property type="entry name" value="B3 DOMAIN-CONTAINING PROTEIN OS11G0197600-RELATED"/>
    <property type="match status" value="1"/>
</dbReference>
<feature type="region of interest" description="Disordered" evidence="6">
    <location>
        <begin position="350"/>
        <end position="389"/>
    </location>
</feature>
<feature type="domain" description="TF-B3" evidence="7">
    <location>
        <begin position="7"/>
        <end position="100"/>
    </location>
</feature>
<evidence type="ECO:0000256" key="6">
    <source>
        <dbReference type="SAM" id="MobiDB-lite"/>
    </source>
</evidence>
<evidence type="ECO:0000256" key="3">
    <source>
        <dbReference type="ARBA" id="ARBA00023125"/>
    </source>
</evidence>